<sequence length="247" mass="28002">MEYTKVPFGRMTRRRGAGGRGAGSARGKEPGEVRGSARRRSIRLRAPEAPARKLARAPPPRLRRPAPPPWRAAMHARDVTEHWLQSLDFAVQPPGKVTIDGVLVRDLTVHLDGRGEVTELWSRPWTQHGFVVPEHAYQSATDHGVVKCWHLHEVHTDQFTVTRGKLQVALVDLREDSPSFRHVNSVFLGSLRPRLLKIPPRIMHGWKALSAPEVLVVNFQTHVYDPADEFKFRWDCVLADVWEPKNG</sequence>
<dbReference type="InterPro" id="IPR000888">
    <property type="entry name" value="RmlC-like"/>
</dbReference>
<dbReference type="PANTHER" id="PTHR21047:SF2">
    <property type="entry name" value="THYMIDINE DIPHOSPHO-4-KETO-RHAMNOSE 3,5-EPIMERASE"/>
    <property type="match status" value="1"/>
</dbReference>
<comment type="caution">
    <text evidence="3">The sequence shown here is derived from an EMBL/GenBank/DDBJ whole genome shotgun (WGS) entry which is preliminary data.</text>
</comment>
<evidence type="ECO:0000313" key="3">
    <source>
        <dbReference type="EMBL" id="HGZ43932.1"/>
    </source>
</evidence>
<dbReference type="Pfam" id="PF00908">
    <property type="entry name" value="dTDP_sugar_isom"/>
    <property type="match status" value="1"/>
</dbReference>
<dbReference type="GO" id="GO:0000271">
    <property type="term" value="P:polysaccharide biosynthetic process"/>
    <property type="evidence" value="ECO:0007669"/>
    <property type="project" value="TreeGrafter"/>
</dbReference>
<feature type="site" description="Participates in a stacking interaction with the thymidine ring of dTDP-4-oxo-6-deoxyglucose" evidence="1">
    <location>
        <position position="224"/>
    </location>
</feature>
<evidence type="ECO:0008006" key="4">
    <source>
        <dbReference type="Google" id="ProtNLM"/>
    </source>
</evidence>
<dbReference type="Gene3D" id="2.60.120.10">
    <property type="entry name" value="Jelly Rolls"/>
    <property type="match status" value="1"/>
</dbReference>
<feature type="compositionally biased region" description="Pro residues" evidence="2">
    <location>
        <begin position="57"/>
        <end position="68"/>
    </location>
</feature>
<dbReference type="InterPro" id="IPR011051">
    <property type="entry name" value="RmlC_Cupin_sf"/>
</dbReference>
<evidence type="ECO:0000256" key="2">
    <source>
        <dbReference type="SAM" id="MobiDB-lite"/>
    </source>
</evidence>
<dbReference type="GO" id="GO:0005829">
    <property type="term" value="C:cytosol"/>
    <property type="evidence" value="ECO:0007669"/>
    <property type="project" value="TreeGrafter"/>
</dbReference>
<reference evidence="3" key="1">
    <citation type="journal article" date="2020" name="mSystems">
        <title>Genome- and Community-Level Interaction Insights into Carbon Utilization and Element Cycling Functions of Hydrothermarchaeota in Hydrothermal Sediment.</title>
        <authorList>
            <person name="Zhou Z."/>
            <person name="Liu Y."/>
            <person name="Xu W."/>
            <person name="Pan J."/>
            <person name="Luo Z.H."/>
            <person name="Li M."/>
        </authorList>
    </citation>
    <scope>NUCLEOTIDE SEQUENCE [LARGE SCALE GENOMIC DNA]</scope>
    <source>
        <strain evidence="3">SpSt-381</strain>
    </source>
</reference>
<gene>
    <name evidence="3" type="ORF">ENR23_11025</name>
</gene>
<evidence type="ECO:0000256" key="1">
    <source>
        <dbReference type="PIRSR" id="PIRSR600888-3"/>
    </source>
</evidence>
<proteinExistence type="predicted"/>
<feature type="region of interest" description="Disordered" evidence="2">
    <location>
        <begin position="1"/>
        <end position="68"/>
    </location>
</feature>
<dbReference type="InterPro" id="IPR014710">
    <property type="entry name" value="RmlC-like_jellyroll"/>
</dbReference>
<name>A0A832IBF7_UNCEI</name>
<dbReference type="AlphaFoldDB" id="A0A832IBF7"/>
<accession>A0A832IBF7</accession>
<organism evidence="3">
    <name type="scientific">Eiseniibacteriota bacterium</name>
    <dbReference type="NCBI Taxonomy" id="2212470"/>
    <lineage>
        <taxon>Bacteria</taxon>
        <taxon>Candidatus Eiseniibacteriota</taxon>
    </lineage>
</organism>
<dbReference type="PANTHER" id="PTHR21047">
    <property type="entry name" value="DTDP-6-DEOXY-D-GLUCOSE-3,5 EPIMERASE"/>
    <property type="match status" value="1"/>
</dbReference>
<protein>
    <recommendedName>
        <fullName evidence="4">dTDP-4-dehydrorhamnose 3,5-epimerase</fullName>
    </recommendedName>
</protein>
<dbReference type="SUPFAM" id="SSF51182">
    <property type="entry name" value="RmlC-like cupins"/>
    <property type="match status" value="1"/>
</dbReference>
<dbReference type="EMBL" id="DSQF01000022">
    <property type="protein sequence ID" value="HGZ43932.1"/>
    <property type="molecule type" value="Genomic_DNA"/>
</dbReference>
<dbReference type="GO" id="GO:0008830">
    <property type="term" value="F:dTDP-4-dehydrorhamnose 3,5-epimerase activity"/>
    <property type="evidence" value="ECO:0007669"/>
    <property type="project" value="InterPro"/>
</dbReference>